<gene>
    <name evidence="1" type="ORF">ORPV_243</name>
</gene>
<accession>A0A2I2L3R2</accession>
<proteinExistence type="predicted"/>
<name>A0A2I2L3R2_9VIRU</name>
<dbReference type="Proteomes" id="UP000236316">
    <property type="component" value="Segment"/>
</dbReference>
<dbReference type="RefSeq" id="YP_009448449.1">
    <property type="nucleotide sequence ID" value="NC_036594.1"/>
</dbReference>
<organism evidence="1">
    <name type="scientific">Orpheovirus IHUMI-LCC2</name>
    <dbReference type="NCBI Taxonomy" id="2023057"/>
    <lineage>
        <taxon>Viruses</taxon>
        <taxon>Varidnaviria</taxon>
        <taxon>Bamfordvirae</taxon>
        <taxon>Nucleocytoviricota</taxon>
        <taxon>Megaviricetes</taxon>
        <taxon>Pimascovirales</taxon>
        <taxon>Ocovirineae</taxon>
        <taxon>Orpheoviridae</taxon>
        <taxon>Alphaorpheovirus</taxon>
        <taxon>Alphaorpheovirus massiliense</taxon>
    </lineage>
</organism>
<dbReference type="GeneID" id="35382010"/>
<protein>
    <recommendedName>
        <fullName evidence="3">MORN-repeat protein</fullName>
    </recommendedName>
</protein>
<dbReference type="KEGG" id="vg:35382010"/>
<sequence>MNLQDLIDDVIYNICLVDMDVYMSLSLVNKKFNRICKKVKDPISHFCEYKEVLDGIYKYIFYINKNTGLKEYKEEVWCNKCLVSQRPHIKHIRYFKNGKLHGKVLGYSYHAGENTLILSSQNCYKNDIRDGKSISYFIPKEYKNKKEVKFYYNGKHVTFQVVDKDNINTIEYYNNGNIIKSIMFDEHTGNIIEDKIY</sequence>
<dbReference type="EMBL" id="LT906555">
    <property type="protein sequence ID" value="SNW62147.1"/>
    <property type="molecule type" value="Genomic_DNA"/>
</dbReference>
<keyword evidence="2" id="KW-1185">Reference proteome</keyword>
<evidence type="ECO:0008006" key="3">
    <source>
        <dbReference type="Google" id="ProtNLM"/>
    </source>
</evidence>
<reference evidence="1" key="1">
    <citation type="submission" date="2017-08" db="EMBL/GenBank/DDBJ databases">
        <authorList>
            <consortium name="Urmite Genomes"/>
        </authorList>
    </citation>
    <scope>NUCLEOTIDE SEQUENCE [LARGE SCALE GENOMIC DNA]</scope>
    <source>
        <strain evidence="1">IHUMI-LCC2</strain>
    </source>
</reference>
<evidence type="ECO:0000313" key="1">
    <source>
        <dbReference type="EMBL" id="SNW62147.1"/>
    </source>
</evidence>
<evidence type="ECO:0000313" key="2">
    <source>
        <dbReference type="Proteomes" id="UP000236316"/>
    </source>
</evidence>